<dbReference type="Gene3D" id="3.20.20.70">
    <property type="entry name" value="Aldolase class I"/>
    <property type="match status" value="1"/>
</dbReference>
<protein>
    <submittedName>
        <fullName evidence="2">Aldolase</fullName>
    </submittedName>
</protein>
<sequence>MPDQPISPESFQALRTARHADPAGIATALGGRTRRPLVRGDGRLLIVAADHPARGALGVGSDPMAMADRYDLLQRLATALARPGVDGVLGTPDIIDDLALLGLLDDKIVVGSMNRGGLRGSAFEMDDRYTAYHAGALVRDGLDFSKVLVRVDLEDPATVVTLEATAKAVDACAAAGIAIMLEPFMSGRRDGKIVNDLSTDAVINSVAIASGLGGSSAYTWLKLPVVDDMERVMAATTLPTLLLGGDPSTDPETVYASWKSALALPGVHGLVVGRTLLYPPDGDVATAVDTAAALVHGG</sequence>
<evidence type="ECO:0000313" key="2">
    <source>
        <dbReference type="EMBL" id="QHN37946.1"/>
    </source>
</evidence>
<dbReference type="InterPro" id="IPR054574">
    <property type="entry name" value="Cgl0159_dom"/>
</dbReference>
<feature type="domain" description="Cgl0159-like" evidence="1">
    <location>
        <begin position="42"/>
        <end position="292"/>
    </location>
</feature>
<dbReference type="SUPFAM" id="SSF51569">
    <property type="entry name" value="Aldolase"/>
    <property type="match status" value="1"/>
</dbReference>
<accession>A0A857LNJ7</accession>
<evidence type="ECO:0000259" key="1">
    <source>
        <dbReference type="Pfam" id="PF22649"/>
    </source>
</evidence>
<gene>
    <name evidence="2" type="ORF">GII30_00990</name>
</gene>
<name>A0A857LNJ7_9ACTN</name>
<dbReference type="EMBL" id="CP045810">
    <property type="protein sequence ID" value="QHN37946.1"/>
    <property type="molecule type" value="Genomic_DNA"/>
</dbReference>
<reference evidence="2" key="1">
    <citation type="journal article" date="2021" name="Nat. Microbiol.">
        <title>Cocultivation of an ultrasmall environmental parasitic bacterium with lytic ability against bacteria associated with wastewater foams.</title>
        <authorList>
            <person name="Batinovic S."/>
            <person name="Rose J.J.A."/>
            <person name="Ratcliffe J."/>
            <person name="Seviour R.J."/>
            <person name="Petrovski S."/>
        </authorList>
    </citation>
    <scope>NUCLEOTIDE SEQUENCE</scope>
    <source>
        <strain evidence="2">CON44</strain>
    </source>
</reference>
<dbReference type="AlphaFoldDB" id="A0A857LNJ7"/>
<proteinExistence type="predicted"/>
<organism evidence="2">
    <name type="scientific">Gordonia amarae</name>
    <dbReference type="NCBI Taxonomy" id="36821"/>
    <lineage>
        <taxon>Bacteria</taxon>
        <taxon>Bacillati</taxon>
        <taxon>Actinomycetota</taxon>
        <taxon>Actinomycetes</taxon>
        <taxon>Mycobacteriales</taxon>
        <taxon>Gordoniaceae</taxon>
        <taxon>Gordonia</taxon>
    </lineage>
</organism>
<dbReference type="Pfam" id="PF22649">
    <property type="entry name" value="Cgl0159"/>
    <property type="match status" value="1"/>
</dbReference>
<dbReference type="RefSeq" id="WP_040515870.1">
    <property type="nucleotide sequence ID" value="NZ_CP045804.1"/>
</dbReference>
<dbReference type="InterPro" id="IPR013785">
    <property type="entry name" value="Aldolase_TIM"/>
</dbReference>